<gene>
    <name evidence="1" type="ORF">LCGC14_2651160</name>
</gene>
<evidence type="ECO:0000313" key="1">
    <source>
        <dbReference type="EMBL" id="KKK97601.1"/>
    </source>
</evidence>
<comment type="caution">
    <text evidence="1">The sequence shown here is derived from an EMBL/GenBank/DDBJ whole genome shotgun (WGS) entry which is preliminary data.</text>
</comment>
<protein>
    <submittedName>
        <fullName evidence="1">Uncharacterized protein</fullName>
    </submittedName>
</protein>
<accession>A0A0F9CLS6</accession>
<proteinExistence type="predicted"/>
<name>A0A0F9CLS6_9ZZZZ</name>
<dbReference type="AlphaFoldDB" id="A0A0F9CLS6"/>
<organism evidence="1">
    <name type="scientific">marine sediment metagenome</name>
    <dbReference type="NCBI Taxonomy" id="412755"/>
    <lineage>
        <taxon>unclassified sequences</taxon>
        <taxon>metagenomes</taxon>
        <taxon>ecological metagenomes</taxon>
    </lineage>
</organism>
<dbReference type="EMBL" id="LAZR01045979">
    <property type="protein sequence ID" value="KKK97601.1"/>
    <property type="molecule type" value="Genomic_DNA"/>
</dbReference>
<reference evidence="1" key="1">
    <citation type="journal article" date="2015" name="Nature">
        <title>Complex archaea that bridge the gap between prokaryotes and eukaryotes.</title>
        <authorList>
            <person name="Spang A."/>
            <person name="Saw J.H."/>
            <person name="Jorgensen S.L."/>
            <person name="Zaremba-Niedzwiedzka K."/>
            <person name="Martijn J."/>
            <person name="Lind A.E."/>
            <person name="van Eijk R."/>
            <person name="Schleper C."/>
            <person name="Guy L."/>
            <person name="Ettema T.J."/>
        </authorList>
    </citation>
    <scope>NUCLEOTIDE SEQUENCE</scope>
</reference>
<sequence length="50" mass="5494">MLTESEISGIVNKVNDVLSSGWGKVVILIQDHAIVITEKTVSERPSNEKE</sequence>